<keyword evidence="3" id="KW-1003">Cell membrane</keyword>
<reference evidence="12 13" key="1">
    <citation type="journal article" date="2014" name="Int. J. Syst. Evol. Microbiol.">
        <title>Complete genome sequence of Corynebacterium casei LMG S-19264T (=DSM 44701T), isolated from a smear-ripened cheese.</title>
        <authorList>
            <consortium name="US DOE Joint Genome Institute (JGI-PGF)"/>
            <person name="Walter F."/>
            <person name="Albersmeier A."/>
            <person name="Kalinowski J."/>
            <person name="Ruckert C."/>
        </authorList>
    </citation>
    <scope>NUCLEOTIDE SEQUENCE [LARGE SCALE GENOMIC DNA]</scope>
    <source>
        <strain evidence="12 13">CGMCC 1.7286</strain>
    </source>
</reference>
<proteinExistence type="inferred from homology"/>
<evidence type="ECO:0000256" key="9">
    <source>
        <dbReference type="ARBA" id="ARBA00025772"/>
    </source>
</evidence>
<keyword evidence="5" id="KW-0997">Cell inner membrane</keyword>
<evidence type="ECO:0000256" key="1">
    <source>
        <dbReference type="ARBA" id="ARBA00004377"/>
    </source>
</evidence>
<keyword evidence="7" id="KW-1133">Transmembrane helix</keyword>
<dbReference type="InterPro" id="IPR045584">
    <property type="entry name" value="Pilin-like"/>
</dbReference>
<evidence type="ECO:0000256" key="10">
    <source>
        <dbReference type="ARBA" id="ARBA00030775"/>
    </source>
</evidence>
<dbReference type="EMBL" id="BMLT01000003">
    <property type="protein sequence ID" value="GGO80155.1"/>
    <property type="molecule type" value="Genomic_DNA"/>
</dbReference>
<keyword evidence="13" id="KW-1185">Reference proteome</keyword>
<dbReference type="InterPro" id="IPR022346">
    <property type="entry name" value="T2SS_GspH"/>
</dbReference>
<accession>A0A917ZBN3</accession>
<evidence type="ECO:0000256" key="5">
    <source>
        <dbReference type="ARBA" id="ARBA00022519"/>
    </source>
</evidence>
<dbReference type="Pfam" id="PF12019">
    <property type="entry name" value="GspH"/>
    <property type="match status" value="1"/>
</dbReference>
<keyword evidence="4" id="KW-0488">Methylation</keyword>
<evidence type="ECO:0000313" key="12">
    <source>
        <dbReference type="EMBL" id="GGO80155.1"/>
    </source>
</evidence>
<gene>
    <name evidence="12" type="ORF">GCM10011348_16230</name>
</gene>
<evidence type="ECO:0000256" key="4">
    <source>
        <dbReference type="ARBA" id="ARBA00022481"/>
    </source>
</evidence>
<feature type="domain" description="General secretion pathway GspH" evidence="11">
    <location>
        <begin position="46"/>
        <end position="152"/>
    </location>
</feature>
<evidence type="ECO:0000313" key="13">
    <source>
        <dbReference type="Proteomes" id="UP000599578"/>
    </source>
</evidence>
<dbReference type="NCBIfam" id="TIGR02532">
    <property type="entry name" value="IV_pilin_GFxxxE"/>
    <property type="match status" value="1"/>
</dbReference>
<dbReference type="Gene3D" id="3.55.40.10">
    <property type="entry name" value="minor pseudopilin epsh domain"/>
    <property type="match status" value="1"/>
</dbReference>
<dbReference type="GO" id="GO:0005886">
    <property type="term" value="C:plasma membrane"/>
    <property type="evidence" value="ECO:0007669"/>
    <property type="project" value="UniProtKB-SubCell"/>
</dbReference>
<dbReference type="PRINTS" id="PR00885">
    <property type="entry name" value="BCTERIALGSPH"/>
</dbReference>
<keyword evidence="8" id="KW-0472">Membrane</keyword>
<dbReference type="GO" id="GO:0015628">
    <property type="term" value="P:protein secretion by the type II secretion system"/>
    <property type="evidence" value="ECO:0007669"/>
    <property type="project" value="InterPro"/>
</dbReference>
<dbReference type="InterPro" id="IPR012902">
    <property type="entry name" value="N_methyl_site"/>
</dbReference>
<dbReference type="GO" id="GO:0015627">
    <property type="term" value="C:type II protein secretion system complex"/>
    <property type="evidence" value="ECO:0007669"/>
    <property type="project" value="InterPro"/>
</dbReference>
<evidence type="ECO:0000256" key="7">
    <source>
        <dbReference type="ARBA" id="ARBA00022989"/>
    </source>
</evidence>
<dbReference type="Pfam" id="PF07963">
    <property type="entry name" value="N_methyl"/>
    <property type="match status" value="1"/>
</dbReference>
<evidence type="ECO:0000259" key="11">
    <source>
        <dbReference type="Pfam" id="PF12019"/>
    </source>
</evidence>
<organism evidence="12 13">
    <name type="scientific">Marinobacterium nitratireducens</name>
    <dbReference type="NCBI Taxonomy" id="518897"/>
    <lineage>
        <taxon>Bacteria</taxon>
        <taxon>Pseudomonadati</taxon>
        <taxon>Pseudomonadota</taxon>
        <taxon>Gammaproteobacteria</taxon>
        <taxon>Oceanospirillales</taxon>
        <taxon>Oceanospirillaceae</taxon>
        <taxon>Marinobacterium</taxon>
    </lineage>
</organism>
<dbReference type="SUPFAM" id="SSF54523">
    <property type="entry name" value="Pili subunits"/>
    <property type="match status" value="1"/>
</dbReference>
<sequence>MKSPRQAGFTLLELMVVLVMASLMLSLVVPRFAAVLPGVELKSYTQKTAALLRKLRSQAMAESRLVALSLDSEAHQIRVSGLDAPIAVPEDISLTLNDDGSLALGNEIVLPESFGVSEALPSIRFYPDGSSSGGDLTLTSAGGGYAIRVDWLTGQVSIDDGDNADEAAVDE</sequence>
<evidence type="ECO:0000256" key="6">
    <source>
        <dbReference type="ARBA" id="ARBA00022692"/>
    </source>
</evidence>
<evidence type="ECO:0000256" key="3">
    <source>
        <dbReference type="ARBA" id="ARBA00022475"/>
    </source>
</evidence>
<comment type="similarity">
    <text evidence="9">Belongs to the GSP H family.</text>
</comment>
<evidence type="ECO:0000256" key="2">
    <source>
        <dbReference type="ARBA" id="ARBA00021549"/>
    </source>
</evidence>
<name>A0A917ZBN3_9GAMM</name>
<comment type="caution">
    <text evidence="12">The sequence shown here is derived from an EMBL/GenBank/DDBJ whole genome shotgun (WGS) entry which is preliminary data.</text>
</comment>
<keyword evidence="6" id="KW-0812">Transmembrane</keyword>
<dbReference type="AlphaFoldDB" id="A0A917ZBN3"/>
<dbReference type="Proteomes" id="UP000599578">
    <property type="component" value="Unassembled WGS sequence"/>
</dbReference>
<dbReference type="PROSITE" id="PS00409">
    <property type="entry name" value="PROKAR_NTER_METHYL"/>
    <property type="match status" value="1"/>
</dbReference>
<protein>
    <recommendedName>
        <fullName evidence="2">Type II secretion system protein H</fullName>
    </recommendedName>
    <alternativeName>
        <fullName evidence="10">General secretion pathway protein H</fullName>
    </alternativeName>
</protein>
<dbReference type="InterPro" id="IPR002416">
    <property type="entry name" value="T2SS_protein-GspH"/>
</dbReference>
<evidence type="ECO:0000256" key="8">
    <source>
        <dbReference type="ARBA" id="ARBA00023136"/>
    </source>
</evidence>
<comment type="subcellular location">
    <subcellularLocation>
        <location evidence="1">Cell inner membrane</location>
        <topology evidence="1">Single-pass membrane protein</topology>
    </subcellularLocation>
</comment>
<dbReference type="RefSeq" id="WP_188860072.1">
    <property type="nucleotide sequence ID" value="NZ_BMLT01000003.1"/>
</dbReference>